<comment type="similarity">
    <text evidence="1">Belongs to the peptidase M24B family.</text>
</comment>
<dbReference type="Proteomes" id="UP000829542">
    <property type="component" value="Chromosome"/>
</dbReference>
<dbReference type="Gene3D" id="3.40.350.10">
    <property type="entry name" value="Creatinase/prolidase N-terminal domain"/>
    <property type="match status" value="2"/>
</dbReference>
<dbReference type="Pfam" id="PF16189">
    <property type="entry name" value="Creatinase_N_2"/>
    <property type="match status" value="1"/>
</dbReference>
<evidence type="ECO:0000256" key="1">
    <source>
        <dbReference type="ARBA" id="ARBA00008766"/>
    </source>
</evidence>
<gene>
    <name evidence="7" type="ORF">MMG00_07815</name>
</gene>
<dbReference type="InterPro" id="IPR036005">
    <property type="entry name" value="Creatinase/aminopeptidase-like"/>
</dbReference>
<dbReference type="Pfam" id="PF01321">
    <property type="entry name" value="Creatinase_N"/>
    <property type="match status" value="1"/>
</dbReference>
<sequence>MSQSSIINSRIAALQKTMAKDRLQAWLILSADSHLSEYLPEYWKLREWFSGFTGSAGTLVVLTDKAYLWADSRYWVQAEAELKGSNVKLMKMGDGQTPSYSEFLQTTLPEKSNVAVLGDTIAIENFVELYENLDDHGITLTTECDPFDKVMKDRAPLPTEALYLHDPQFVSETIASKIAKIRQTMEDVEADVHIVSTLDDIAWITNLRGKDVTYNPVFLAYLMITKSSVTLFIDETKLNQEVKKYLTDNKVTVFPYDAFYDELENIPTNKVIMLDEKRNTYAALEAIDEECDILYMPNPSTLLKAQKSDADLQNIQEAMREDGVAMAHFYTEFEAKLAKGEKLTELDVADMLQKERSARANFIDLSFDTIAGYNPNGALPHYRATEDAHSEIKGDGLLLIDSGAQYQNGTTDITRVIPIGSPTDAQKRDFTLVLKSLIVMSETIFPADIPMPLLDAIARRPLWENHLDYGHGTGHGVGYFMNVHEGPQVLSFRAPVSDQTKVKKGMITSIEPGLYREGQWGIRIENLVASMPVKTQKEQDFGQYMYFETLTLFPIDTRLMDLTLLEAKEISWINQYHERVYRELSPKITDDKVLTWLKARTEAIKP</sequence>
<dbReference type="GO" id="GO:0004177">
    <property type="term" value="F:aminopeptidase activity"/>
    <property type="evidence" value="ECO:0007669"/>
    <property type="project" value="UniProtKB-KW"/>
</dbReference>
<dbReference type="SUPFAM" id="SSF53092">
    <property type="entry name" value="Creatinase/prolidase N-terminal domain"/>
    <property type="match status" value="2"/>
</dbReference>
<dbReference type="Gene3D" id="3.90.230.10">
    <property type="entry name" value="Creatinase/methionine aminopeptidase superfamily"/>
    <property type="match status" value="1"/>
</dbReference>
<dbReference type="PANTHER" id="PTHR43763">
    <property type="entry name" value="XAA-PRO AMINOPEPTIDASE 1"/>
    <property type="match status" value="1"/>
</dbReference>
<reference evidence="7 8" key="1">
    <citation type="submission" date="2022-03" db="EMBL/GenBank/DDBJ databases">
        <title>Ignatzschineria rhizosphaerae HR5S32.</title>
        <authorList>
            <person name="Sun J.Q."/>
            <person name="Feng J.Y."/>
        </authorList>
    </citation>
    <scope>NUCLEOTIDE SEQUENCE [LARGE SCALE GENOMIC DNA]</scope>
    <source>
        <strain evidence="7 8">HR5S32</strain>
    </source>
</reference>
<name>A0ABY3WZU6_9GAMM</name>
<feature type="domain" description="Peptidase M24" evidence="4">
    <location>
        <begin position="314"/>
        <end position="528"/>
    </location>
</feature>
<proteinExistence type="inferred from homology"/>
<evidence type="ECO:0000256" key="2">
    <source>
        <dbReference type="ARBA" id="ARBA00022723"/>
    </source>
</evidence>
<accession>A0ABY3WZU6</accession>
<evidence type="ECO:0000313" key="8">
    <source>
        <dbReference type="Proteomes" id="UP000829542"/>
    </source>
</evidence>
<evidence type="ECO:0000259" key="4">
    <source>
        <dbReference type="Pfam" id="PF00557"/>
    </source>
</evidence>
<dbReference type="InterPro" id="IPR029149">
    <property type="entry name" value="Creatin/AminoP/Spt16_N"/>
</dbReference>
<dbReference type="EMBL" id="CP093379">
    <property type="protein sequence ID" value="UNM95140.1"/>
    <property type="molecule type" value="Genomic_DNA"/>
</dbReference>
<evidence type="ECO:0000259" key="6">
    <source>
        <dbReference type="Pfam" id="PF16188"/>
    </source>
</evidence>
<dbReference type="InterPro" id="IPR050422">
    <property type="entry name" value="X-Pro_aminopeptidase_P"/>
</dbReference>
<keyword evidence="7" id="KW-0031">Aminopeptidase</keyword>
<dbReference type="Pfam" id="PF00557">
    <property type="entry name" value="Peptidase_M24"/>
    <property type="match status" value="1"/>
</dbReference>
<organism evidence="7 8">
    <name type="scientific">Ignatzschineria rhizosphaerae</name>
    <dbReference type="NCBI Taxonomy" id="2923279"/>
    <lineage>
        <taxon>Bacteria</taxon>
        <taxon>Pseudomonadati</taxon>
        <taxon>Pseudomonadota</taxon>
        <taxon>Gammaproteobacteria</taxon>
        <taxon>Cardiobacteriales</taxon>
        <taxon>Ignatzschineriaceae</taxon>
        <taxon>Ignatzschineria</taxon>
    </lineage>
</organism>
<dbReference type="PANTHER" id="PTHR43763:SF6">
    <property type="entry name" value="XAA-PRO AMINOPEPTIDASE 1"/>
    <property type="match status" value="1"/>
</dbReference>
<keyword evidence="3" id="KW-0378">Hydrolase</keyword>
<evidence type="ECO:0000259" key="5">
    <source>
        <dbReference type="Pfam" id="PF01321"/>
    </source>
</evidence>
<protein>
    <submittedName>
        <fullName evidence="7">Aminopeptidase P family protein</fullName>
    </submittedName>
</protein>
<dbReference type="RefSeq" id="WP_242147100.1">
    <property type="nucleotide sequence ID" value="NZ_CP093379.1"/>
</dbReference>
<keyword evidence="2" id="KW-0479">Metal-binding</keyword>
<dbReference type="InterPro" id="IPR000587">
    <property type="entry name" value="Creatinase_N"/>
</dbReference>
<dbReference type="InterPro" id="IPR033740">
    <property type="entry name" value="Pept_M24B"/>
</dbReference>
<dbReference type="InterPro" id="IPR000994">
    <property type="entry name" value="Pept_M24"/>
</dbReference>
<keyword evidence="8" id="KW-1185">Reference proteome</keyword>
<keyword evidence="7" id="KW-0645">Protease</keyword>
<feature type="domain" description="Peptidase M24 C-terminal" evidence="6">
    <location>
        <begin position="543"/>
        <end position="604"/>
    </location>
</feature>
<feature type="domain" description="Creatinase N-terminal" evidence="5">
    <location>
        <begin position="10"/>
        <end position="134"/>
    </location>
</feature>
<dbReference type="Pfam" id="PF16188">
    <property type="entry name" value="Peptidase_M24_C"/>
    <property type="match status" value="1"/>
</dbReference>
<evidence type="ECO:0000256" key="3">
    <source>
        <dbReference type="ARBA" id="ARBA00022801"/>
    </source>
</evidence>
<dbReference type="SUPFAM" id="SSF55920">
    <property type="entry name" value="Creatinase/aminopeptidase"/>
    <property type="match status" value="1"/>
</dbReference>
<evidence type="ECO:0000313" key="7">
    <source>
        <dbReference type="EMBL" id="UNM95140.1"/>
    </source>
</evidence>
<dbReference type="InterPro" id="IPR032416">
    <property type="entry name" value="Peptidase_M24_C"/>
</dbReference>
<dbReference type="CDD" id="cd01085">
    <property type="entry name" value="APP"/>
    <property type="match status" value="1"/>
</dbReference>